<dbReference type="SUPFAM" id="SSF53613">
    <property type="entry name" value="Ribokinase-like"/>
    <property type="match status" value="1"/>
</dbReference>
<gene>
    <name evidence="5" type="primary">kdgK</name>
    <name evidence="5" type="ORF">CLCOL_14080</name>
</gene>
<dbReference type="RefSeq" id="WP_061858262.1">
    <property type="nucleotide sequence ID" value="NZ_LTBB01000006.1"/>
</dbReference>
<dbReference type="InterPro" id="IPR052700">
    <property type="entry name" value="Carb_kinase_PfkB-like"/>
</dbReference>
<dbReference type="PATRIC" id="fig|1121305.3.peg.1413"/>
<feature type="domain" description="Carbohydrate kinase PfkB" evidence="4">
    <location>
        <begin position="3"/>
        <end position="316"/>
    </location>
</feature>
<evidence type="ECO:0000313" key="6">
    <source>
        <dbReference type="Proteomes" id="UP000075374"/>
    </source>
</evidence>
<dbReference type="Gene3D" id="3.40.1190.20">
    <property type="match status" value="1"/>
</dbReference>
<comment type="similarity">
    <text evidence="1">Belongs to the carbohydrate kinase PfkB family.</text>
</comment>
<dbReference type="AlphaFoldDB" id="A0A151AMV8"/>
<keyword evidence="3 5" id="KW-0418">Kinase</keyword>
<evidence type="ECO:0000256" key="1">
    <source>
        <dbReference type="ARBA" id="ARBA00010688"/>
    </source>
</evidence>
<dbReference type="EC" id="2.7.1.45" evidence="5"/>
<protein>
    <submittedName>
        <fullName evidence="5">2-dehydro-3-deoxygluconokinase</fullName>
        <ecNumber evidence="5">2.7.1.45</ecNumber>
    </submittedName>
</protein>
<proteinExistence type="inferred from homology"/>
<dbReference type="STRING" id="1121305.CLCOL_14080"/>
<keyword evidence="6" id="KW-1185">Reference proteome</keyword>
<dbReference type="PANTHER" id="PTHR43320:SF2">
    <property type="entry name" value="2-DEHYDRO-3-DEOXYGLUCONOKINASE_2-DEHYDRO-3-DEOXYGALACTONOKINASE"/>
    <property type="match status" value="1"/>
</dbReference>
<evidence type="ECO:0000313" key="5">
    <source>
        <dbReference type="EMBL" id="KYH28968.1"/>
    </source>
</evidence>
<organism evidence="5 6">
    <name type="scientific">Clostridium colicanis DSM 13634</name>
    <dbReference type="NCBI Taxonomy" id="1121305"/>
    <lineage>
        <taxon>Bacteria</taxon>
        <taxon>Bacillati</taxon>
        <taxon>Bacillota</taxon>
        <taxon>Clostridia</taxon>
        <taxon>Eubacteriales</taxon>
        <taxon>Clostridiaceae</taxon>
        <taxon>Clostridium</taxon>
    </lineage>
</organism>
<reference evidence="5 6" key="1">
    <citation type="submission" date="2016-02" db="EMBL/GenBank/DDBJ databases">
        <title>Genome sequence of Clostridium colicanis DSM 13634.</title>
        <authorList>
            <person name="Poehlein A."/>
            <person name="Daniel R."/>
        </authorList>
    </citation>
    <scope>NUCLEOTIDE SEQUENCE [LARGE SCALE GENOMIC DNA]</scope>
    <source>
        <strain evidence="5 6">DSM 13634</strain>
    </source>
</reference>
<sequence>MSKKVVTMGELMLRLSTPGHKRFVQAESFDAVYGGAEANVAIALSNFGLDAYFVSKFPNNPIGDSALNSLRRFGVKTDYVARGGERLGIYFFEKGTSIRPSKVVYDRANSSMATADPEDFDFDEIFKDAEWFHFSGITPALGEKGIKISQKAVEAAKRHGVKISLDLNYRKQLWGIDEFERVMPGLLQDVDVCFGWLSSVEEKKDEYQVADFSKETVDLDRFKNIFGKMIEKFNIKYVVTTMRENFSASHNALSAVIYDGKEIYQSKRYDFTIEDRVGGGDAFAAGLIYGLATGKNYKEALEFGVASSALKHTIGGDANLVTVDEVMDVVNGNTSGSVKR</sequence>
<evidence type="ECO:0000256" key="3">
    <source>
        <dbReference type="ARBA" id="ARBA00022777"/>
    </source>
</evidence>
<evidence type="ECO:0000256" key="2">
    <source>
        <dbReference type="ARBA" id="ARBA00022679"/>
    </source>
</evidence>
<dbReference type="Proteomes" id="UP000075374">
    <property type="component" value="Unassembled WGS sequence"/>
</dbReference>
<accession>A0A151AMV8</accession>
<evidence type="ECO:0000259" key="4">
    <source>
        <dbReference type="Pfam" id="PF00294"/>
    </source>
</evidence>
<dbReference type="InterPro" id="IPR011611">
    <property type="entry name" value="PfkB_dom"/>
</dbReference>
<dbReference type="PANTHER" id="PTHR43320">
    <property type="entry name" value="SUGAR KINASE"/>
    <property type="match status" value="1"/>
</dbReference>
<comment type="caution">
    <text evidence="5">The sequence shown here is derived from an EMBL/GenBank/DDBJ whole genome shotgun (WGS) entry which is preliminary data.</text>
</comment>
<dbReference type="GO" id="GO:0008673">
    <property type="term" value="F:2-dehydro-3-deoxygluconokinase activity"/>
    <property type="evidence" value="ECO:0007669"/>
    <property type="project" value="UniProtKB-EC"/>
</dbReference>
<dbReference type="CDD" id="cd01166">
    <property type="entry name" value="KdgK"/>
    <property type="match status" value="1"/>
</dbReference>
<dbReference type="InterPro" id="IPR029056">
    <property type="entry name" value="Ribokinase-like"/>
</dbReference>
<dbReference type="EMBL" id="LTBB01000006">
    <property type="protein sequence ID" value="KYH28968.1"/>
    <property type="molecule type" value="Genomic_DNA"/>
</dbReference>
<dbReference type="Pfam" id="PF00294">
    <property type="entry name" value="PfkB"/>
    <property type="match status" value="1"/>
</dbReference>
<name>A0A151AMV8_9CLOT</name>
<keyword evidence="2 5" id="KW-0808">Transferase</keyword>